<gene>
    <name evidence="1" type="ORF">AH14a_p14</name>
</gene>
<protein>
    <submittedName>
        <fullName evidence="1">Uncharacterized protein</fullName>
    </submittedName>
</protein>
<sequence length="37" mass="3984">MAYLFYSAGLQCQPGLTFALLDAGYATHRAALRTSFG</sequence>
<keyword evidence="2" id="KW-1185">Reference proteome</keyword>
<dbReference type="Proteomes" id="UP000222764">
    <property type="component" value="Segment"/>
</dbReference>
<organism evidence="1 2">
    <name type="scientific">Pseudomonas phage phiAH14a</name>
    <dbReference type="NCBI Taxonomy" id="1805958"/>
    <lineage>
        <taxon>Viruses</taxon>
        <taxon>Duplodnaviria</taxon>
        <taxon>Heunggongvirae</taxon>
        <taxon>Uroviricota</taxon>
        <taxon>Caudoviricetes</taxon>
        <taxon>Miecznikowavirus</taxon>
        <taxon>Miecznikowavirus AH14a</taxon>
    </lineage>
</organism>
<reference evidence="1 2" key="1">
    <citation type="journal article" date="2016" name="PLoS ONE">
        <title>Two Inducible Prophages of an Antarctic Pseudomonas sp. ANT_H14 Use the Same Capsid for Packaging Their Genomes - Characterization of a Novel Phage Helper-Satellite System.</title>
        <authorList>
            <person name="Dziewit L."/>
            <person name="Radlinska M."/>
        </authorList>
    </citation>
    <scope>NUCLEOTIDE SEQUENCE [LARGE SCALE GENOMIC DNA]</scope>
</reference>
<evidence type="ECO:0000313" key="1">
    <source>
        <dbReference type="EMBL" id="AMW64474.1"/>
    </source>
</evidence>
<accession>A0A1B0VMB4</accession>
<dbReference type="EMBL" id="KU708004">
    <property type="protein sequence ID" value="AMW64474.1"/>
    <property type="molecule type" value="Genomic_DNA"/>
</dbReference>
<evidence type="ECO:0000313" key="2">
    <source>
        <dbReference type="Proteomes" id="UP000222764"/>
    </source>
</evidence>
<proteinExistence type="predicted"/>
<name>A0A1B0VMB4_9CAUD</name>